<protein>
    <recommendedName>
        <fullName evidence="1">non-specific serine/threonine protein kinase</fullName>
        <ecNumber evidence="1">2.7.11.1</ecNumber>
    </recommendedName>
</protein>
<dbReference type="EC" id="2.7.11.1" evidence="1"/>
<dbReference type="CDD" id="cd14016">
    <property type="entry name" value="STKc_CK1"/>
    <property type="match status" value="1"/>
</dbReference>
<evidence type="ECO:0000259" key="2">
    <source>
        <dbReference type="PROSITE" id="PS50011"/>
    </source>
</evidence>
<dbReference type="InterPro" id="IPR008271">
    <property type="entry name" value="Ser/Thr_kinase_AS"/>
</dbReference>
<name>A0A6P4IL87_DROKI</name>
<dbReference type="OMA" id="LCEGFPC"/>
<dbReference type="Proteomes" id="UP001652661">
    <property type="component" value="Chromosome X"/>
</dbReference>
<proteinExistence type="predicted"/>
<dbReference type="SMART" id="SM00220">
    <property type="entry name" value="S_TKc"/>
    <property type="match status" value="1"/>
</dbReference>
<dbReference type="InterPro" id="IPR000719">
    <property type="entry name" value="Prot_kinase_dom"/>
</dbReference>
<dbReference type="InterPro" id="IPR050235">
    <property type="entry name" value="CK1_Ser-Thr_kinase"/>
</dbReference>
<dbReference type="AlphaFoldDB" id="A0A6P4IL87"/>
<feature type="domain" description="Protein kinase" evidence="2">
    <location>
        <begin position="18"/>
        <end position="285"/>
    </location>
</feature>
<dbReference type="GO" id="GO:0004674">
    <property type="term" value="F:protein serine/threonine kinase activity"/>
    <property type="evidence" value="ECO:0007669"/>
    <property type="project" value="UniProtKB-EC"/>
</dbReference>
<dbReference type="GeneID" id="108076086"/>
<sequence>MEPETKPVHFKEVQIGCYKVIRKIACGSFGDIYLAVYPHSGERVAIKVESTKVKHPQLMYERRVYKALRSAPGLPMIRYFHKGPNYQAMVMDLLGPSLQRLFLFCERYFTMKTVLLLGEQMLRRIQYVHDRGFLHRDIKPANFVMGVGTKNRQVYLIDFGLAKKYMDISTGVHIPYREERCLTGTARYASICAHEGVESSRRDDMMSLGYVLMYFNRGSLPWQRIEASTKHQQYERILEKKISVSNEVLCDGYPGQFTMYLDLCRGMGFDERPDYDEIIRMFQMLRTGLNLQAGVVFDWEMLTVAYHGRQQNRGIGKRVWTDKEPTDDGKSGEPIVKDEVIVYGTYKDWKVDLAENNK</sequence>
<dbReference type="PROSITE" id="PS00108">
    <property type="entry name" value="PROTEIN_KINASE_ST"/>
    <property type="match status" value="1"/>
</dbReference>
<accession>A0A6P4IL87</accession>
<evidence type="ECO:0000313" key="3">
    <source>
        <dbReference type="Proteomes" id="UP001652661"/>
    </source>
</evidence>
<dbReference type="FunFam" id="1.10.510.10:FF:000596">
    <property type="entry name" value="CK1 family protein kinase"/>
    <property type="match status" value="1"/>
</dbReference>
<keyword evidence="3" id="KW-1185">Reference proteome</keyword>
<dbReference type="Pfam" id="PF00069">
    <property type="entry name" value="Pkinase"/>
    <property type="match status" value="1"/>
</dbReference>
<evidence type="ECO:0000313" key="4">
    <source>
        <dbReference type="RefSeq" id="XP_017024289.1"/>
    </source>
</evidence>
<keyword evidence="4" id="KW-0808">Transferase</keyword>
<keyword evidence="4" id="KW-0418">Kinase</keyword>
<gene>
    <name evidence="4" type="primary">LOC108076086</name>
</gene>
<reference evidence="4" key="1">
    <citation type="submission" date="2025-08" db="UniProtKB">
        <authorList>
            <consortium name="RefSeq"/>
        </authorList>
    </citation>
    <scope>IDENTIFICATION</scope>
    <source>
        <strain evidence="4">14028-0561.14</strain>
        <tissue evidence="4">Whole fly</tissue>
    </source>
</reference>
<dbReference type="PROSITE" id="PS50011">
    <property type="entry name" value="PROTEIN_KINASE_DOM"/>
    <property type="match status" value="1"/>
</dbReference>
<dbReference type="InterPro" id="IPR011009">
    <property type="entry name" value="Kinase-like_dom_sf"/>
</dbReference>
<dbReference type="Gene3D" id="1.10.510.10">
    <property type="entry name" value="Transferase(Phosphotransferase) domain 1"/>
    <property type="match status" value="1"/>
</dbReference>
<dbReference type="OrthoDB" id="5800476at2759"/>
<dbReference type="SUPFAM" id="SSF56112">
    <property type="entry name" value="Protein kinase-like (PK-like)"/>
    <property type="match status" value="1"/>
</dbReference>
<organism evidence="3 4">
    <name type="scientific">Drosophila kikkawai</name>
    <name type="common">Fruit fly</name>
    <dbReference type="NCBI Taxonomy" id="30033"/>
    <lineage>
        <taxon>Eukaryota</taxon>
        <taxon>Metazoa</taxon>
        <taxon>Ecdysozoa</taxon>
        <taxon>Arthropoda</taxon>
        <taxon>Hexapoda</taxon>
        <taxon>Insecta</taxon>
        <taxon>Pterygota</taxon>
        <taxon>Neoptera</taxon>
        <taxon>Endopterygota</taxon>
        <taxon>Diptera</taxon>
        <taxon>Brachycera</taxon>
        <taxon>Muscomorpha</taxon>
        <taxon>Ephydroidea</taxon>
        <taxon>Drosophilidae</taxon>
        <taxon>Drosophila</taxon>
        <taxon>Sophophora</taxon>
    </lineage>
</organism>
<evidence type="ECO:0000256" key="1">
    <source>
        <dbReference type="ARBA" id="ARBA00012513"/>
    </source>
</evidence>
<dbReference type="GO" id="GO:0005524">
    <property type="term" value="F:ATP binding"/>
    <property type="evidence" value="ECO:0007669"/>
    <property type="project" value="InterPro"/>
</dbReference>
<dbReference type="RefSeq" id="XP_017024289.1">
    <property type="nucleotide sequence ID" value="XM_017168800.3"/>
</dbReference>
<dbReference type="PANTHER" id="PTHR11909">
    <property type="entry name" value="CASEIN KINASE-RELATED"/>
    <property type="match status" value="1"/>
</dbReference>